<dbReference type="GO" id="GO:0000774">
    <property type="term" value="F:adenyl-nucleotide exchange factor activity"/>
    <property type="evidence" value="ECO:0007669"/>
    <property type="project" value="TreeGrafter"/>
</dbReference>
<gene>
    <name evidence="5" type="ORF">LTR36_007462</name>
</gene>
<dbReference type="EMBL" id="JAVFHQ010000049">
    <property type="protein sequence ID" value="KAK4541753.1"/>
    <property type="molecule type" value="Genomic_DNA"/>
</dbReference>
<feature type="compositionally biased region" description="Acidic residues" evidence="2">
    <location>
        <begin position="264"/>
        <end position="273"/>
    </location>
</feature>
<dbReference type="PANTHER" id="PTHR12329">
    <property type="entry name" value="BCL2-ASSOCIATED ATHANOGENE"/>
    <property type="match status" value="1"/>
</dbReference>
<dbReference type="SUPFAM" id="SSF63491">
    <property type="entry name" value="BAG domain"/>
    <property type="match status" value="1"/>
</dbReference>
<keyword evidence="1" id="KW-0143">Chaperone</keyword>
<evidence type="ECO:0008006" key="7">
    <source>
        <dbReference type="Google" id="ProtNLM"/>
    </source>
</evidence>
<dbReference type="GO" id="GO:0016020">
    <property type="term" value="C:membrane"/>
    <property type="evidence" value="ECO:0007669"/>
    <property type="project" value="TreeGrafter"/>
</dbReference>
<accession>A0AAV9J9T6</accession>
<dbReference type="PROSITE" id="PS51035">
    <property type="entry name" value="BAG"/>
    <property type="match status" value="1"/>
</dbReference>
<dbReference type="Proteomes" id="UP001324427">
    <property type="component" value="Unassembled WGS sequence"/>
</dbReference>
<evidence type="ECO:0000259" key="3">
    <source>
        <dbReference type="PROSITE" id="PS50053"/>
    </source>
</evidence>
<feature type="domain" description="Ubiquitin-like" evidence="3">
    <location>
        <begin position="203"/>
        <end position="254"/>
    </location>
</feature>
<name>A0AAV9J9T6_9PEZI</name>
<keyword evidence="6" id="KW-1185">Reference proteome</keyword>
<dbReference type="Gene3D" id="1.20.58.120">
    <property type="entry name" value="BAG domain"/>
    <property type="match status" value="1"/>
</dbReference>
<organism evidence="5 6">
    <name type="scientific">Oleoguttula mirabilis</name>
    <dbReference type="NCBI Taxonomy" id="1507867"/>
    <lineage>
        <taxon>Eukaryota</taxon>
        <taxon>Fungi</taxon>
        <taxon>Dikarya</taxon>
        <taxon>Ascomycota</taxon>
        <taxon>Pezizomycotina</taxon>
        <taxon>Dothideomycetes</taxon>
        <taxon>Dothideomycetidae</taxon>
        <taxon>Mycosphaerellales</taxon>
        <taxon>Teratosphaeriaceae</taxon>
        <taxon>Oleoguttula</taxon>
    </lineage>
</organism>
<dbReference type="Gene3D" id="3.10.20.90">
    <property type="entry name" value="Phosphatidylinositol 3-kinase Catalytic Subunit, Chain A, domain 1"/>
    <property type="match status" value="1"/>
</dbReference>
<dbReference type="InterPro" id="IPR036533">
    <property type="entry name" value="BAG_dom_sf"/>
</dbReference>
<comment type="caution">
    <text evidence="5">The sequence shown here is derived from an EMBL/GenBank/DDBJ whole genome shotgun (WGS) entry which is preliminary data.</text>
</comment>
<dbReference type="GO" id="GO:0005634">
    <property type="term" value="C:nucleus"/>
    <property type="evidence" value="ECO:0007669"/>
    <property type="project" value="TreeGrafter"/>
</dbReference>
<feature type="compositionally biased region" description="Basic residues" evidence="2">
    <location>
        <begin position="289"/>
        <end position="303"/>
    </location>
</feature>
<feature type="region of interest" description="Disordered" evidence="2">
    <location>
        <begin position="145"/>
        <end position="175"/>
    </location>
</feature>
<evidence type="ECO:0000313" key="5">
    <source>
        <dbReference type="EMBL" id="KAK4541753.1"/>
    </source>
</evidence>
<dbReference type="SMART" id="SM00264">
    <property type="entry name" value="BAG"/>
    <property type="match status" value="1"/>
</dbReference>
<dbReference type="Pfam" id="PF02179">
    <property type="entry name" value="BAG"/>
    <property type="match status" value="1"/>
</dbReference>
<dbReference type="SUPFAM" id="SSF54236">
    <property type="entry name" value="Ubiquitin-like"/>
    <property type="match status" value="1"/>
</dbReference>
<evidence type="ECO:0000259" key="4">
    <source>
        <dbReference type="PROSITE" id="PS51035"/>
    </source>
</evidence>
<dbReference type="GO" id="GO:0051087">
    <property type="term" value="F:protein-folding chaperone binding"/>
    <property type="evidence" value="ECO:0007669"/>
    <property type="project" value="InterPro"/>
</dbReference>
<dbReference type="AlphaFoldDB" id="A0AAV9J9T6"/>
<evidence type="ECO:0000256" key="1">
    <source>
        <dbReference type="ARBA" id="ARBA00023186"/>
    </source>
</evidence>
<protein>
    <recommendedName>
        <fullName evidence="7">BAG domain-containing protein</fullName>
    </recommendedName>
</protein>
<dbReference type="InterPro" id="IPR000626">
    <property type="entry name" value="Ubiquitin-like_dom"/>
</dbReference>
<feature type="region of interest" description="Disordered" evidence="2">
    <location>
        <begin position="359"/>
        <end position="378"/>
    </location>
</feature>
<dbReference type="GO" id="GO:0005829">
    <property type="term" value="C:cytosol"/>
    <property type="evidence" value="ECO:0007669"/>
    <property type="project" value="TreeGrafter"/>
</dbReference>
<dbReference type="PANTHER" id="PTHR12329:SF16">
    <property type="entry name" value="BAG FAMILY MOLECULAR CHAPERONE REGULATOR 1"/>
    <property type="match status" value="1"/>
</dbReference>
<feature type="region of interest" description="Disordered" evidence="2">
    <location>
        <begin position="257"/>
        <end position="343"/>
    </location>
</feature>
<proteinExistence type="predicted"/>
<dbReference type="InterPro" id="IPR039773">
    <property type="entry name" value="BAG_chaperone_regulator"/>
</dbReference>
<dbReference type="InterPro" id="IPR029071">
    <property type="entry name" value="Ubiquitin-like_domsf"/>
</dbReference>
<evidence type="ECO:0000256" key="2">
    <source>
        <dbReference type="SAM" id="MobiDB-lite"/>
    </source>
</evidence>
<dbReference type="GO" id="GO:0050821">
    <property type="term" value="P:protein stabilization"/>
    <property type="evidence" value="ECO:0007669"/>
    <property type="project" value="TreeGrafter"/>
</dbReference>
<dbReference type="PROSITE" id="PS50053">
    <property type="entry name" value="UBIQUITIN_2"/>
    <property type="match status" value="1"/>
</dbReference>
<reference evidence="5 6" key="1">
    <citation type="submission" date="2021-11" db="EMBL/GenBank/DDBJ databases">
        <title>Black yeast isolated from Biological Soil Crust.</title>
        <authorList>
            <person name="Kurbessoian T."/>
        </authorList>
    </citation>
    <scope>NUCLEOTIDE SEQUENCE [LARGE SCALE GENOMIC DNA]</scope>
    <source>
        <strain evidence="5 6">CCFEE 5522</strain>
    </source>
</reference>
<evidence type="ECO:0000313" key="6">
    <source>
        <dbReference type="Proteomes" id="UP001324427"/>
    </source>
</evidence>
<dbReference type="InterPro" id="IPR003103">
    <property type="entry name" value="BAG_domain"/>
</dbReference>
<feature type="domain" description="BAG" evidence="4">
    <location>
        <begin position="346"/>
        <end position="427"/>
    </location>
</feature>
<feature type="compositionally biased region" description="Polar residues" evidence="2">
    <location>
        <begin position="307"/>
        <end position="322"/>
    </location>
</feature>
<sequence length="429" mass="46782">MAGHPLTVANVASFNILESVHSTLGNLSTLLPANFNSSAAIAYASKAVEQFFSGPPPAPPPETANTWQDQLNGHIATATDFVAGRTTLENTSILLALCTFVILAMSWGTRIGNLGRFSPFTRSPPQGSTRVSDADFSYITADDLRKHNADSGPSHSHHHHQQRAESPVEYGPPRDTDVLVLKNKKREYPVHFPAYAIAKGELTVGHVREQAAKKTSTADPRRIKLLFRGKNLKDDARTCKAEGLREGDQLMLTIADSMPSASGSDDDDDDETSYADGGDQQTGGDGEARRRRNRGKKSKRKAKRDQTSGTSTPADQAPSSNLGVPHSQSSTRAPSPRPTPTTALGKIEAIRERLGEFLPQADAFLHSPPTDPSKKDFEHKKLSETILAQVLLKLDAVETEGDPEARQRRKDLVRETQQVLQDLDAEMKR</sequence>